<dbReference type="PROSITE" id="PS50275">
    <property type="entry name" value="SAC"/>
    <property type="match status" value="1"/>
</dbReference>
<evidence type="ECO:0000256" key="5">
    <source>
        <dbReference type="ARBA" id="ARBA00041396"/>
    </source>
</evidence>
<dbReference type="GO" id="GO:0004438">
    <property type="term" value="F:phosphatidylinositol-3-phosphate phosphatase activity"/>
    <property type="evidence" value="ECO:0007669"/>
    <property type="project" value="UniProtKB-EC"/>
</dbReference>
<organism evidence="9 10">
    <name type="scientific">Biomphalaria pfeifferi</name>
    <name type="common">Bloodfluke planorb</name>
    <name type="synonym">Freshwater snail</name>
    <dbReference type="NCBI Taxonomy" id="112525"/>
    <lineage>
        <taxon>Eukaryota</taxon>
        <taxon>Metazoa</taxon>
        <taxon>Spiralia</taxon>
        <taxon>Lophotrochozoa</taxon>
        <taxon>Mollusca</taxon>
        <taxon>Gastropoda</taxon>
        <taxon>Heterobranchia</taxon>
        <taxon>Euthyneura</taxon>
        <taxon>Panpulmonata</taxon>
        <taxon>Hygrophila</taxon>
        <taxon>Lymnaeoidea</taxon>
        <taxon>Planorbidae</taxon>
        <taxon>Biomphalaria</taxon>
    </lineage>
</organism>
<evidence type="ECO:0000256" key="7">
    <source>
        <dbReference type="SAM" id="Phobius"/>
    </source>
</evidence>
<dbReference type="AlphaFoldDB" id="A0AAD8B724"/>
<comment type="caution">
    <text evidence="9">The sequence shown here is derived from an EMBL/GenBank/DDBJ whole genome shotgun (WGS) entry which is preliminary data.</text>
</comment>
<reference evidence="9" key="2">
    <citation type="submission" date="2023-04" db="EMBL/GenBank/DDBJ databases">
        <authorList>
            <person name="Bu L."/>
            <person name="Lu L."/>
            <person name="Laidemitt M.R."/>
            <person name="Zhang S.M."/>
            <person name="Mutuku M."/>
            <person name="Mkoji G."/>
            <person name="Steinauer M."/>
            <person name="Loker E.S."/>
        </authorList>
    </citation>
    <scope>NUCLEOTIDE SEQUENCE</scope>
    <source>
        <strain evidence="9">KasaAsao</strain>
        <tissue evidence="9">Whole Snail</tissue>
    </source>
</reference>
<dbReference type="PANTHER" id="PTHR45662">
    <property type="entry name" value="PHOSPHATIDYLINOSITIDE PHOSPHATASE SAC1"/>
    <property type="match status" value="1"/>
</dbReference>
<dbReference type="GO" id="GO:0043812">
    <property type="term" value="F:phosphatidylinositol-4-phosphate phosphatase activity"/>
    <property type="evidence" value="ECO:0007669"/>
    <property type="project" value="TreeGrafter"/>
</dbReference>
<evidence type="ECO:0000256" key="1">
    <source>
        <dbReference type="ARBA" id="ARBA00013038"/>
    </source>
</evidence>
<keyword evidence="7" id="KW-1133">Transmembrane helix</keyword>
<evidence type="ECO:0000256" key="6">
    <source>
        <dbReference type="ARBA" id="ARBA00041911"/>
    </source>
</evidence>
<dbReference type="EC" id="3.1.3.64" evidence="1"/>
<keyword evidence="7" id="KW-0472">Membrane</keyword>
<dbReference type="PANTHER" id="PTHR45662:SF2">
    <property type="entry name" value="PHOSPHATIDYLINOSITOL-3-PHOSPHATASE SAC1"/>
    <property type="match status" value="1"/>
</dbReference>
<comment type="catalytic activity">
    <reaction evidence="3">
        <text>a 1,2-diacyl-sn-glycero-3-phospho-(1D-myo-inositol 4-phosphate) + H2O = a 1,2-diacyl-sn-glycero-3-phospho-(1D-myo-inositol) + phosphate</text>
        <dbReference type="Rhea" id="RHEA:55652"/>
        <dbReference type="ChEBI" id="CHEBI:15377"/>
        <dbReference type="ChEBI" id="CHEBI:43474"/>
        <dbReference type="ChEBI" id="CHEBI:57880"/>
        <dbReference type="ChEBI" id="CHEBI:58178"/>
    </reaction>
    <physiologicalReaction direction="left-to-right" evidence="3">
        <dbReference type="Rhea" id="RHEA:55653"/>
    </physiologicalReaction>
</comment>
<dbReference type="EMBL" id="JASAOG010000144">
    <property type="protein sequence ID" value="KAK0047895.1"/>
    <property type="molecule type" value="Genomic_DNA"/>
</dbReference>
<evidence type="ECO:0000259" key="8">
    <source>
        <dbReference type="PROSITE" id="PS50275"/>
    </source>
</evidence>
<dbReference type="Pfam" id="PF02383">
    <property type="entry name" value="Syja_N"/>
    <property type="match status" value="1"/>
</dbReference>
<keyword evidence="7" id="KW-0812">Transmembrane</keyword>
<dbReference type="GO" id="GO:0046856">
    <property type="term" value="P:phosphatidylinositol dephosphorylation"/>
    <property type="evidence" value="ECO:0007669"/>
    <property type="project" value="TreeGrafter"/>
</dbReference>
<feature type="transmembrane region" description="Helical" evidence="7">
    <location>
        <begin position="564"/>
        <end position="586"/>
    </location>
</feature>
<keyword evidence="10" id="KW-1185">Reference proteome</keyword>
<gene>
    <name evidence="9" type="ORF">Bpfe_022694</name>
</gene>
<proteinExistence type="predicted"/>
<evidence type="ECO:0000313" key="10">
    <source>
        <dbReference type="Proteomes" id="UP001233172"/>
    </source>
</evidence>
<evidence type="ECO:0000313" key="9">
    <source>
        <dbReference type="EMBL" id="KAK0047895.1"/>
    </source>
</evidence>
<evidence type="ECO:0000256" key="2">
    <source>
        <dbReference type="ARBA" id="ARBA00036631"/>
    </source>
</evidence>
<evidence type="ECO:0000256" key="4">
    <source>
        <dbReference type="ARBA" id="ARBA00040795"/>
    </source>
</evidence>
<accession>A0AAD8B724</accession>
<dbReference type="Proteomes" id="UP001233172">
    <property type="component" value="Unassembled WGS sequence"/>
</dbReference>
<protein>
    <recommendedName>
        <fullName evidence="4">Phosphatidylinositol-3-phosphatase SAC1</fullName>
        <ecNumber evidence="1">3.1.3.64</ecNumber>
    </recommendedName>
    <alternativeName>
        <fullName evidence="6">Phosphatidylinositol-4-phosphate phosphatase</fullName>
    </alternativeName>
    <alternativeName>
        <fullName evidence="5">Suppressor of actin mutations 1-like protein</fullName>
    </alternativeName>
</protein>
<sequence>MSSRVYPANMEVFDSLKLHITSDKFIVEPFAGHLKNPNVLVIDRVTQDISLHDFVHGIPASAITKSIYGIVGIIRLVAGPYLIVVTEREKVGHILNNVVWKVTKTELLCYKRSLAHLNERQITINKSYLSLMEVMLNTEHFYYSPTFDLSHTVQRLYNTSPEFTSLGFLERADQRFIWNSHALTELSQQPELSRFCLPMILGYVSFNSINVNGKTLEYVLVSRRSIYRAGTRFNVRGLDLQGQAANFVETEQIVMHGSDVCSFVQTRGSIPLFWTQKANLKRLPNPVVMDMDHMQAFQKHFDQQVYVYGNQVIVNLINQDGPEQVLEKKLAQVVTNAQNENIRYEPFDFHKECKKMRWDRLSILMERLKPDMKKFGYFMELKGSVVKLQGGVFRTNCIDCLDRTNVVQSLIAKEILQEQLVKLGILRSEKELQDQKVFDAVFKNVWADNADVISKEYAGTGALKTDFTRTGKRTLFGALMDGYNSVIRYVKNNFQDGSRQDAMDLFLGNYIVEENEGLTVKSPLESARDWKYYAVPVIFLVAFSMFMVSVLLPDEHLSEQMLYVLFWGMACFLTLATMLLFGAIFVDQPKLAQNKVKSD</sequence>
<feature type="transmembrane region" description="Helical" evidence="7">
    <location>
        <begin position="532"/>
        <end position="552"/>
    </location>
</feature>
<evidence type="ECO:0000256" key="3">
    <source>
        <dbReference type="ARBA" id="ARBA00036807"/>
    </source>
</evidence>
<dbReference type="InterPro" id="IPR002013">
    <property type="entry name" value="SAC_dom"/>
</dbReference>
<name>A0AAD8B724_BIOPF</name>
<feature type="domain" description="SAC" evidence="8">
    <location>
        <begin position="132"/>
        <end position="459"/>
    </location>
</feature>
<comment type="catalytic activity">
    <reaction evidence="2">
        <text>a 1,2-diacyl-sn-glycero-3-phospho-(1D-myo-inositol-3-phosphate) + H2O = a 1,2-diacyl-sn-glycero-3-phospho-(1D-myo-inositol) + phosphate</text>
        <dbReference type="Rhea" id="RHEA:12316"/>
        <dbReference type="ChEBI" id="CHEBI:15377"/>
        <dbReference type="ChEBI" id="CHEBI:43474"/>
        <dbReference type="ChEBI" id="CHEBI:57880"/>
        <dbReference type="ChEBI" id="CHEBI:58088"/>
        <dbReference type="EC" id="3.1.3.64"/>
    </reaction>
    <physiologicalReaction direction="left-to-right" evidence="2">
        <dbReference type="Rhea" id="RHEA:12317"/>
    </physiologicalReaction>
</comment>
<dbReference type="GO" id="GO:0005783">
    <property type="term" value="C:endoplasmic reticulum"/>
    <property type="evidence" value="ECO:0007669"/>
    <property type="project" value="TreeGrafter"/>
</dbReference>
<reference evidence="9" key="1">
    <citation type="journal article" date="2023" name="PLoS Negl. Trop. Dis.">
        <title>A genome sequence for Biomphalaria pfeifferi, the major vector snail for the human-infecting parasite Schistosoma mansoni.</title>
        <authorList>
            <person name="Bu L."/>
            <person name="Lu L."/>
            <person name="Laidemitt M.R."/>
            <person name="Zhang S.M."/>
            <person name="Mutuku M."/>
            <person name="Mkoji G."/>
            <person name="Steinauer M."/>
            <person name="Loker E.S."/>
        </authorList>
    </citation>
    <scope>NUCLEOTIDE SEQUENCE</scope>
    <source>
        <strain evidence="9">KasaAsao</strain>
    </source>
</reference>